<dbReference type="GO" id="GO:0016020">
    <property type="term" value="C:membrane"/>
    <property type="evidence" value="ECO:0007669"/>
    <property type="project" value="UniProtKB-SubCell"/>
</dbReference>
<dbReference type="RefSeq" id="WP_134383078.1">
    <property type="nucleotide sequence ID" value="NZ_BMWW01000010.1"/>
</dbReference>
<evidence type="ECO:0000256" key="4">
    <source>
        <dbReference type="ARBA" id="ARBA00022989"/>
    </source>
</evidence>
<evidence type="ECO:0000313" key="7">
    <source>
        <dbReference type="EMBL" id="GGZ06621.1"/>
    </source>
</evidence>
<evidence type="ECO:0000313" key="10">
    <source>
        <dbReference type="Proteomes" id="UP000619512"/>
    </source>
</evidence>
<dbReference type="PROSITE" id="PS00409">
    <property type="entry name" value="PROKAR_NTER_METHYL"/>
    <property type="match status" value="1"/>
</dbReference>
<evidence type="ECO:0000256" key="5">
    <source>
        <dbReference type="ARBA" id="ARBA00023136"/>
    </source>
</evidence>
<dbReference type="OrthoDB" id="8758816at2"/>
<keyword evidence="3 6" id="KW-0812">Transmembrane</keyword>
<dbReference type="Pfam" id="PF07963">
    <property type="entry name" value="N_methyl"/>
    <property type="match status" value="1"/>
</dbReference>
<evidence type="ECO:0000256" key="6">
    <source>
        <dbReference type="SAM" id="Phobius"/>
    </source>
</evidence>
<keyword evidence="9" id="KW-1185">Reference proteome</keyword>
<dbReference type="Gene3D" id="3.30.700.10">
    <property type="entry name" value="Glycoprotein, Type 4 Pilin"/>
    <property type="match status" value="1"/>
</dbReference>
<evidence type="ECO:0000256" key="1">
    <source>
        <dbReference type="ARBA" id="ARBA00004167"/>
    </source>
</evidence>
<proteinExistence type="predicted"/>
<dbReference type="Proteomes" id="UP000294359">
    <property type="component" value="Chromosome"/>
</dbReference>
<name>A0A4P7BAV0_9BURK</name>
<keyword evidence="5 6" id="KW-0472">Membrane</keyword>
<evidence type="ECO:0000313" key="8">
    <source>
        <dbReference type="EMBL" id="QBQ34992.1"/>
    </source>
</evidence>
<dbReference type="EMBL" id="CP038026">
    <property type="protein sequence ID" value="QBQ34992.1"/>
    <property type="molecule type" value="Genomic_DNA"/>
</dbReference>
<dbReference type="SUPFAM" id="SSF54523">
    <property type="entry name" value="Pili subunits"/>
    <property type="match status" value="1"/>
</dbReference>
<dbReference type="InterPro" id="IPR012902">
    <property type="entry name" value="N_methyl_site"/>
</dbReference>
<protein>
    <submittedName>
        <fullName evidence="8">Type II secretion system protein</fullName>
    </submittedName>
</protein>
<evidence type="ECO:0000256" key="3">
    <source>
        <dbReference type="ARBA" id="ARBA00022692"/>
    </source>
</evidence>
<dbReference type="PANTHER" id="PTHR30093">
    <property type="entry name" value="GENERAL SECRETION PATHWAY PROTEIN G"/>
    <property type="match status" value="1"/>
</dbReference>
<keyword evidence="2" id="KW-0488">Methylation</keyword>
<feature type="transmembrane region" description="Helical" evidence="6">
    <location>
        <begin position="20"/>
        <end position="41"/>
    </location>
</feature>
<evidence type="ECO:0000256" key="2">
    <source>
        <dbReference type="ARBA" id="ARBA00022481"/>
    </source>
</evidence>
<reference evidence="8 9" key="2">
    <citation type="submission" date="2019-03" db="EMBL/GenBank/DDBJ databases">
        <title>Draft Genome Sequences of Six Type Strains of the Genus Massilia.</title>
        <authorList>
            <person name="Miess H."/>
            <person name="Frediansyhah A."/>
            <person name="Gross H."/>
        </authorList>
    </citation>
    <scope>NUCLEOTIDE SEQUENCE [LARGE SCALE GENOMIC DNA]</scope>
    <source>
        <strain evidence="8 9">DSM 17505</strain>
    </source>
</reference>
<organism evidence="7 10">
    <name type="scientific">Pseudoduganella plicata</name>
    <dbReference type="NCBI Taxonomy" id="321984"/>
    <lineage>
        <taxon>Bacteria</taxon>
        <taxon>Pseudomonadati</taxon>
        <taxon>Pseudomonadota</taxon>
        <taxon>Betaproteobacteria</taxon>
        <taxon>Burkholderiales</taxon>
        <taxon>Oxalobacteraceae</taxon>
        <taxon>Telluria group</taxon>
        <taxon>Pseudoduganella</taxon>
    </lineage>
</organism>
<reference evidence="7" key="1">
    <citation type="journal article" date="2014" name="Int. J. Syst. Evol. Microbiol.">
        <title>Complete genome sequence of Corynebacterium casei LMG S-19264T (=DSM 44701T), isolated from a smear-ripened cheese.</title>
        <authorList>
            <consortium name="US DOE Joint Genome Institute (JGI-PGF)"/>
            <person name="Walter F."/>
            <person name="Albersmeier A."/>
            <person name="Kalinowski J."/>
            <person name="Ruckert C."/>
        </authorList>
    </citation>
    <scope>NUCLEOTIDE SEQUENCE</scope>
    <source>
        <strain evidence="7">KCTC 12344</strain>
    </source>
</reference>
<dbReference type="NCBIfam" id="TIGR02532">
    <property type="entry name" value="IV_pilin_GFxxxE"/>
    <property type="match status" value="1"/>
</dbReference>
<dbReference type="PANTHER" id="PTHR30093:SF44">
    <property type="entry name" value="TYPE II SECRETION SYSTEM CORE PROTEIN G"/>
    <property type="match status" value="1"/>
</dbReference>
<reference evidence="7" key="3">
    <citation type="submission" date="2022-12" db="EMBL/GenBank/DDBJ databases">
        <authorList>
            <person name="Sun Q."/>
            <person name="Kim S."/>
        </authorList>
    </citation>
    <scope>NUCLEOTIDE SEQUENCE</scope>
    <source>
        <strain evidence="7">KCTC 12344</strain>
    </source>
</reference>
<dbReference type="EMBL" id="BMWW01000010">
    <property type="protein sequence ID" value="GGZ06621.1"/>
    <property type="molecule type" value="Genomic_DNA"/>
</dbReference>
<dbReference type="InterPro" id="IPR045584">
    <property type="entry name" value="Pilin-like"/>
</dbReference>
<dbReference type="Proteomes" id="UP000619512">
    <property type="component" value="Unassembled WGS sequence"/>
</dbReference>
<accession>A0A4P7BAV0</accession>
<gene>
    <name evidence="8" type="ORF">E1742_01485</name>
    <name evidence="7" type="ORF">GCM10007388_45220</name>
</gene>
<sequence>MQFKQVGSLTSSKQSGFTLIELIVVIVILGILAATALPRFADLGADARFAKMKGARGAVQSAAGIAHGQWLVDGTKAATVTLEGKSISMSAAGFPDASGIAAAAGLSSTDYVISGTAPVVIATDSAHATCAFNYDPATGTVTEGPATKAAC</sequence>
<dbReference type="AlphaFoldDB" id="A0A4P7BAV0"/>
<comment type="subcellular location">
    <subcellularLocation>
        <location evidence="1">Membrane</location>
        <topology evidence="1">Single-pass membrane protein</topology>
    </subcellularLocation>
</comment>
<keyword evidence="4 6" id="KW-1133">Transmembrane helix</keyword>
<evidence type="ECO:0000313" key="9">
    <source>
        <dbReference type="Proteomes" id="UP000294359"/>
    </source>
</evidence>